<dbReference type="PANTHER" id="PTHR10963">
    <property type="entry name" value="GLYCOSYL HYDROLASE-RELATED"/>
    <property type="match status" value="1"/>
</dbReference>
<evidence type="ECO:0000313" key="3">
    <source>
        <dbReference type="EMBL" id="SVA54800.1"/>
    </source>
</evidence>
<organism evidence="3">
    <name type="scientific">marine metagenome</name>
    <dbReference type="NCBI Taxonomy" id="408172"/>
    <lineage>
        <taxon>unclassified sequences</taxon>
        <taxon>metagenomes</taxon>
        <taxon>ecological metagenomes</taxon>
    </lineage>
</organism>
<dbReference type="Gene3D" id="2.60.120.200">
    <property type="match status" value="1"/>
</dbReference>
<dbReference type="PANTHER" id="PTHR10963:SF55">
    <property type="entry name" value="GLYCOSIDE HYDROLASE FAMILY 16 PROTEIN"/>
    <property type="match status" value="1"/>
</dbReference>
<dbReference type="PROSITE" id="PS51257">
    <property type="entry name" value="PROKAR_LIPOPROTEIN"/>
    <property type="match status" value="1"/>
</dbReference>
<reference evidence="3" key="1">
    <citation type="submission" date="2018-05" db="EMBL/GenBank/DDBJ databases">
        <authorList>
            <person name="Lanie J.A."/>
            <person name="Ng W.-L."/>
            <person name="Kazmierczak K.M."/>
            <person name="Andrzejewski T.M."/>
            <person name="Davidsen T.M."/>
            <person name="Wayne K.J."/>
            <person name="Tettelin H."/>
            <person name="Glass J.I."/>
            <person name="Rusch D."/>
            <person name="Podicherti R."/>
            <person name="Tsui H.-C.T."/>
            <person name="Winkler M.E."/>
        </authorList>
    </citation>
    <scope>NUCLEOTIDE SEQUENCE</scope>
</reference>
<dbReference type="InterPro" id="IPR050546">
    <property type="entry name" value="Glycosyl_Hydrlase_16"/>
</dbReference>
<dbReference type="InterPro" id="IPR013320">
    <property type="entry name" value="ConA-like_dom_sf"/>
</dbReference>
<dbReference type="InterPro" id="IPR000757">
    <property type="entry name" value="Beta-glucanase-like"/>
</dbReference>
<dbReference type="AlphaFoldDB" id="A0A381WQP2"/>
<dbReference type="EMBL" id="UINC01012563">
    <property type="protein sequence ID" value="SVA54800.1"/>
    <property type="molecule type" value="Genomic_DNA"/>
</dbReference>
<proteinExistence type="inferred from homology"/>
<comment type="similarity">
    <text evidence="1">Belongs to the glycosyl hydrolase 16 family.</text>
</comment>
<dbReference type="Pfam" id="PF00722">
    <property type="entry name" value="Glyco_hydro_16"/>
    <property type="match status" value="1"/>
</dbReference>
<dbReference type="SUPFAM" id="SSF49899">
    <property type="entry name" value="Concanavalin A-like lectins/glucanases"/>
    <property type="match status" value="1"/>
</dbReference>
<dbReference type="GO" id="GO:0004553">
    <property type="term" value="F:hydrolase activity, hydrolyzing O-glycosyl compounds"/>
    <property type="evidence" value="ECO:0007669"/>
    <property type="project" value="InterPro"/>
</dbReference>
<evidence type="ECO:0000259" key="2">
    <source>
        <dbReference type="PROSITE" id="PS51762"/>
    </source>
</evidence>
<sequence>MSKLRALTLASLLIVAIASACTSSPAPDLESVEILIDGTSTATETLEIFNPLSDPENTGGWIFDSALSDEFQNGMLDMGKWIIAGTQNIADNLDESDSSAADWKGRAPSLFDPSNVSIYQGVLNLSVEWEPDSDLFPVLDEDGRIAIDEDCKCPYENYTVGGIISREMLHYGYVEIRSRAADIPAVSSAFWLIGNHFEIDVFEMIGQAGSGPDASGPEAPFSMPVTIHNWDIGGLDENGFGETYELPWNVTQSFHVYAAEWTPEAIVFYADGSKVGEINSGESGRIWNSEPLHIWVDNEVFIWEGLPLQSLLPASFSIDYIRVWKQ</sequence>
<accession>A0A381WQP2</accession>
<dbReference type="GO" id="GO:0005975">
    <property type="term" value="P:carbohydrate metabolic process"/>
    <property type="evidence" value="ECO:0007669"/>
    <property type="project" value="InterPro"/>
</dbReference>
<gene>
    <name evidence="3" type="ORF">METZ01_LOCUS107654</name>
</gene>
<dbReference type="PROSITE" id="PS51762">
    <property type="entry name" value="GH16_2"/>
    <property type="match status" value="1"/>
</dbReference>
<evidence type="ECO:0000256" key="1">
    <source>
        <dbReference type="ARBA" id="ARBA00006865"/>
    </source>
</evidence>
<feature type="domain" description="GH16" evidence="2">
    <location>
        <begin position="47"/>
        <end position="326"/>
    </location>
</feature>
<protein>
    <recommendedName>
        <fullName evidence="2">GH16 domain-containing protein</fullName>
    </recommendedName>
</protein>
<name>A0A381WQP2_9ZZZZ</name>